<comment type="caution">
    <text evidence="1">The sequence shown here is derived from an EMBL/GenBank/DDBJ whole genome shotgun (WGS) entry which is preliminary data.</text>
</comment>
<proteinExistence type="predicted"/>
<feature type="non-terminal residue" evidence="1">
    <location>
        <position position="48"/>
    </location>
</feature>
<gene>
    <name evidence="1" type="ORF">SPELUC_LOCUS15917</name>
</gene>
<organism evidence="1 2">
    <name type="scientific">Cetraspora pellucida</name>
    <dbReference type="NCBI Taxonomy" id="1433469"/>
    <lineage>
        <taxon>Eukaryota</taxon>
        <taxon>Fungi</taxon>
        <taxon>Fungi incertae sedis</taxon>
        <taxon>Mucoromycota</taxon>
        <taxon>Glomeromycotina</taxon>
        <taxon>Glomeromycetes</taxon>
        <taxon>Diversisporales</taxon>
        <taxon>Gigasporaceae</taxon>
        <taxon>Cetraspora</taxon>
    </lineage>
</organism>
<evidence type="ECO:0000313" key="1">
    <source>
        <dbReference type="EMBL" id="CAG8773280.1"/>
    </source>
</evidence>
<sequence length="48" mass="5412">SKNYESLINKVQILISSCEDVNVLKCTAKYIANLSEQQIKSIILKAEK</sequence>
<dbReference type="Proteomes" id="UP000789366">
    <property type="component" value="Unassembled WGS sequence"/>
</dbReference>
<reference evidence="1" key="1">
    <citation type="submission" date="2021-06" db="EMBL/GenBank/DDBJ databases">
        <authorList>
            <person name="Kallberg Y."/>
            <person name="Tangrot J."/>
            <person name="Rosling A."/>
        </authorList>
    </citation>
    <scope>NUCLEOTIDE SEQUENCE</scope>
    <source>
        <strain evidence="1">28 12/20/2015</strain>
    </source>
</reference>
<protein>
    <submittedName>
        <fullName evidence="1">1131_t:CDS:1</fullName>
    </submittedName>
</protein>
<evidence type="ECO:0000313" key="2">
    <source>
        <dbReference type="Proteomes" id="UP000789366"/>
    </source>
</evidence>
<name>A0ACA9R1X5_9GLOM</name>
<feature type="non-terminal residue" evidence="1">
    <location>
        <position position="1"/>
    </location>
</feature>
<keyword evidence="2" id="KW-1185">Reference proteome</keyword>
<dbReference type="EMBL" id="CAJVPW010055428">
    <property type="protein sequence ID" value="CAG8773280.1"/>
    <property type="molecule type" value="Genomic_DNA"/>
</dbReference>
<accession>A0ACA9R1X5</accession>